<dbReference type="GO" id="GO:0030145">
    <property type="term" value="F:manganese ion binding"/>
    <property type="evidence" value="ECO:0007669"/>
    <property type="project" value="InterPro"/>
</dbReference>
<dbReference type="Gene3D" id="3.40.350.10">
    <property type="entry name" value="Creatinase/prolidase N-terminal domain"/>
    <property type="match status" value="1"/>
</dbReference>
<dbReference type="Pfam" id="PF00557">
    <property type="entry name" value="Peptidase_M24"/>
    <property type="match status" value="1"/>
</dbReference>
<dbReference type="PANTHER" id="PTHR43226">
    <property type="entry name" value="XAA-PRO AMINOPEPTIDASE 3"/>
    <property type="match status" value="1"/>
</dbReference>
<evidence type="ECO:0000256" key="6">
    <source>
        <dbReference type="RuleBase" id="RU000590"/>
    </source>
</evidence>
<evidence type="ECO:0000259" key="7">
    <source>
        <dbReference type="SMART" id="SM01011"/>
    </source>
</evidence>
<dbReference type="Proteomes" id="UP000267251">
    <property type="component" value="Unassembled WGS sequence"/>
</dbReference>
<dbReference type="OrthoDB" id="10261878at2759"/>
<dbReference type="InterPro" id="IPR000994">
    <property type="entry name" value="Pept_M24"/>
</dbReference>
<dbReference type="Gene3D" id="3.90.230.10">
    <property type="entry name" value="Creatinase/methionine aminopeptidase superfamily"/>
    <property type="match status" value="1"/>
</dbReference>
<evidence type="ECO:0000313" key="9">
    <source>
        <dbReference type="Proteomes" id="UP000267251"/>
    </source>
</evidence>
<sequence length="428" mass="46944">MSYPSKTHCQSTAARLPKPSGKAAFYLLGDVHQARHDTDADLPFRQESNFLYLSGAEDAGFQLIYDLNQSTLTLFAPVRPADESATDLTSYLDSEAFDTIHALPKTSLDALGPSHASKVNTDHLKDAITEARVLKNDKEISLLRYANKVSSDAHVALMRAAGKSSNERELDALFRYETARFGCRYQAYLPIVGSGTNAAILHYGQNEADMTSLKPGQMVLVDAGAEYHGYAADITRTWPIGGKFIGESRIIYEIVLAMQKAVLAELRPEVEWEDMHRLAFSVCLDGLISAGIVKEGISKEDAMANNIPAIFFPHGLGHLIGLDVHDVGGYPKGVERIDEPGLRYLRMRRTLKAGMVVTVEPGCYFVRHFLEPALKNPKQAAFLNADVIASFMDVGGVRLEDCVVITETGYDNLTTAPKEVSEVESLMA</sequence>
<name>A0A4P9Y6F8_9FUNG</name>
<evidence type="ECO:0000256" key="3">
    <source>
        <dbReference type="ARBA" id="ARBA00022723"/>
    </source>
</evidence>
<evidence type="ECO:0000256" key="5">
    <source>
        <dbReference type="ARBA" id="ARBA00023211"/>
    </source>
</evidence>
<dbReference type="SUPFAM" id="SSF53092">
    <property type="entry name" value="Creatinase/prolidase N-terminal domain"/>
    <property type="match status" value="1"/>
</dbReference>
<evidence type="ECO:0000256" key="2">
    <source>
        <dbReference type="ARBA" id="ARBA00008766"/>
    </source>
</evidence>
<dbReference type="CDD" id="cd01087">
    <property type="entry name" value="Prolidase"/>
    <property type="match status" value="1"/>
</dbReference>
<keyword evidence="9" id="KW-1185">Reference proteome</keyword>
<dbReference type="GO" id="GO:0070006">
    <property type="term" value="F:metalloaminopeptidase activity"/>
    <property type="evidence" value="ECO:0007669"/>
    <property type="project" value="InterPro"/>
</dbReference>
<gene>
    <name evidence="8" type="ORF">BJ684DRAFT_19223</name>
</gene>
<proteinExistence type="inferred from homology"/>
<feature type="domain" description="Aminopeptidase P N-terminal" evidence="7">
    <location>
        <begin position="3"/>
        <end position="151"/>
    </location>
</feature>
<dbReference type="PROSITE" id="PS00491">
    <property type="entry name" value="PROLINE_PEPTIDASE"/>
    <property type="match status" value="1"/>
</dbReference>
<comment type="cofactor">
    <cofactor evidence="1">
        <name>Mn(2+)</name>
        <dbReference type="ChEBI" id="CHEBI:29035"/>
    </cofactor>
</comment>
<organism evidence="8 9">
    <name type="scientific">Piptocephalis cylindrospora</name>
    <dbReference type="NCBI Taxonomy" id="1907219"/>
    <lineage>
        <taxon>Eukaryota</taxon>
        <taxon>Fungi</taxon>
        <taxon>Fungi incertae sedis</taxon>
        <taxon>Zoopagomycota</taxon>
        <taxon>Zoopagomycotina</taxon>
        <taxon>Zoopagomycetes</taxon>
        <taxon>Zoopagales</taxon>
        <taxon>Piptocephalidaceae</taxon>
        <taxon>Piptocephalis</taxon>
    </lineage>
</organism>
<accession>A0A4P9Y6F8</accession>
<dbReference type="GO" id="GO:0006508">
    <property type="term" value="P:proteolysis"/>
    <property type="evidence" value="ECO:0007669"/>
    <property type="project" value="TreeGrafter"/>
</dbReference>
<dbReference type="InterPro" id="IPR001131">
    <property type="entry name" value="Peptidase_M24B_aminopep-P_CS"/>
</dbReference>
<dbReference type="InterPro" id="IPR052433">
    <property type="entry name" value="X-Pro_dipept-like"/>
</dbReference>
<protein>
    <submittedName>
        <fullName evidence="8">Peptidase M24, structural domain-containing protein</fullName>
    </submittedName>
</protein>
<dbReference type="SUPFAM" id="SSF55920">
    <property type="entry name" value="Creatinase/aminopeptidase"/>
    <property type="match status" value="1"/>
</dbReference>
<keyword evidence="5" id="KW-0464">Manganese</keyword>
<comment type="similarity">
    <text evidence="2 6">Belongs to the peptidase M24B family.</text>
</comment>
<dbReference type="InterPro" id="IPR007865">
    <property type="entry name" value="Aminopep_P_N"/>
</dbReference>
<dbReference type="InterPro" id="IPR036005">
    <property type="entry name" value="Creatinase/aminopeptidase-like"/>
</dbReference>
<evidence type="ECO:0000313" key="8">
    <source>
        <dbReference type="EMBL" id="RKP14362.1"/>
    </source>
</evidence>
<dbReference type="SMART" id="SM01011">
    <property type="entry name" value="AMP_N"/>
    <property type="match status" value="1"/>
</dbReference>
<dbReference type="Pfam" id="PF05195">
    <property type="entry name" value="AMP_N"/>
    <property type="match status" value="1"/>
</dbReference>
<reference evidence="9" key="1">
    <citation type="journal article" date="2018" name="Nat. Microbiol.">
        <title>Leveraging single-cell genomics to expand the fungal tree of life.</title>
        <authorList>
            <person name="Ahrendt S.R."/>
            <person name="Quandt C.A."/>
            <person name="Ciobanu D."/>
            <person name="Clum A."/>
            <person name="Salamov A."/>
            <person name="Andreopoulos B."/>
            <person name="Cheng J.F."/>
            <person name="Woyke T."/>
            <person name="Pelin A."/>
            <person name="Henrissat B."/>
            <person name="Reynolds N.K."/>
            <person name="Benny G.L."/>
            <person name="Smith M.E."/>
            <person name="James T.Y."/>
            <person name="Grigoriev I.V."/>
        </authorList>
    </citation>
    <scope>NUCLEOTIDE SEQUENCE [LARGE SCALE GENOMIC DNA]</scope>
</reference>
<evidence type="ECO:0000256" key="4">
    <source>
        <dbReference type="ARBA" id="ARBA00022801"/>
    </source>
</evidence>
<dbReference type="AlphaFoldDB" id="A0A4P9Y6F8"/>
<dbReference type="PANTHER" id="PTHR43226:SF1">
    <property type="entry name" value="XAA-PRO DIPEPTIDASE"/>
    <property type="match status" value="1"/>
</dbReference>
<evidence type="ECO:0000256" key="1">
    <source>
        <dbReference type="ARBA" id="ARBA00001936"/>
    </source>
</evidence>
<keyword evidence="4" id="KW-0378">Hydrolase</keyword>
<dbReference type="EMBL" id="KZ987845">
    <property type="protein sequence ID" value="RKP14362.1"/>
    <property type="molecule type" value="Genomic_DNA"/>
</dbReference>
<dbReference type="InterPro" id="IPR029149">
    <property type="entry name" value="Creatin/AminoP/Spt16_N"/>
</dbReference>
<keyword evidence="3 6" id="KW-0479">Metal-binding</keyword>
<dbReference type="FunFam" id="3.90.230.10:FF:000002">
    <property type="entry name" value="Xaa-Pro aminopeptidase 3"/>
    <property type="match status" value="1"/>
</dbReference>